<evidence type="ECO:0000256" key="5">
    <source>
        <dbReference type="ARBA" id="ARBA00022989"/>
    </source>
</evidence>
<keyword evidence="9" id="KW-1185">Reference proteome</keyword>
<evidence type="ECO:0000256" key="6">
    <source>
        <dbReference type="ARBA" id="ARBA00023136"/>
    </source>
</evidence>
<dbReference type="Proteomes" id="UP001163266">
    <property type="component" value="Chromosome"/>
</dbReference>
<comment type="similarity">
    <text evidence="2">Belongs to the UPF0410 family.</text>
</comment>
<evidence type="ECO:0000256" key="4">
    <source>
        <dbReference type="ARBA" id="ARBA00022692"/>
    </source>
</evidence>
<keyword evidence="4 7" id="KW-0812">Transmembrane</keyword>
<sequence>MRATRAQSVSLQLEGAAVVNFIVWLVVGGVIGWIASMIMRTDAQQGVILNVVVGIVGAALGGWLISPLVGVPSINQDSFSIGAMLVSLVGAIVLLAIVNLFRRGSVR</sequence>
<accession>A0ABY6MUW7</accession>
<feature type="transmembrane region" description="Helical" evidence="7">
    <location>
        <begin position="78"/>
        <end position="101"/>
    </location>
</feature>
<dbReference type="PANTHER" id="PTHR33884:SF3">
    <property type="entry name" value="UPF0410 PROTEIN YMGE"/>
    <property type="match status" value="1"/>
</dbReference>
<dbReference type="InterPro" id="IPR007341">
    <property type="entry name" value="Transgly_assoc"/>
</dbReference>
<dbReference type="PANTHER" id="PTHR33884">
    <property type="entry name" value="UPF0410 PROTEIN YMGE"/>
    <property type="match status" value="1"/>
</dbReference>
<keyword evidence="6 7" id="KW-0472">Membrane</keyword>
<keyword evidence="3" id="KW-1003">Cell membrane</keyword>
<proteinExistence type="inferred from homology"/>
<protein>
    <submittedName>
        <fullName evidence="8">GlsB/YeaQ/YmgE family stress response membrane protein</fullName>
    </submittedName>
</protein>
<dbReference type="Pfam" id="PF04226">
    <property type="entry name" value="Transgly_assoc"/>
    <property type="match status" value="1"/>
</dbReference>
<comment type="subcellular location">
    <subcellularLocation>
        <location evidence="1">Cell membrane</location>
        <topology evidence="1">Multi-pass membrane protein</topology>
    </subcellularLocation>
</comment>
<keyword evidence="5 7" id="KW-1133">Transmembrane helix</keyword>
<evidence type="ECO:0000256" key="3">
    <source>
        <dbReference type="ARBA" id="ARBA00022475"/>
    </source>
</evidence>
<evidence type="ECO:0000256" key="1">
    <source>
        <dbReference type="ARBA" id="ARBA00004651"/>
    </source>
</evidence>
<feature type="transmembrane region" description="Helical" evidence="7">
    <location>
        <begin position="47"/>
        <end position="66"/>
    </location>
</feature>
<dbReference type="EMBL" id="CP110257">
    <property type="protein sequence ID" value="UZD55802.1"/>
    <property type="molecule type" value="Genomic_DNA"/>
</dbReference>
<evidence type="ECO:0000313" key="9">
    <source>
        <dbReference type="Proteomes" id="UP001163266"/>
    </source>
</evidence>
<evidence type="ECO:0000256" key="7">
    <source>
        <dbReference type="SAM" id="Phobius"/>
    </source>
</evidence>
<reference evidence="8" key="1">
    <citation type="submission" date="2022-10" db="EMBL/GenBank/DDBJ databases">
        <title>Complete genome sequence of Schlegelella aquatica LMG 23380.</title>
        <authorList>
            <person name="Musilova J."/>
            <person name="Kourilova X."/>
            <person name="Bezdicek M."/>
            <person name="Hermankova K."/>
            <person name="Obruca S."/>
            <person name="Sedlar K."/>
        </authorList>
    </citation>
    <scope>NUCLEOTIDE SEQUENCE</scope>
    <source>
        <strain evidence="8">LMG 23380</strain>
    </source>
</reference>
<evidence type="ECO:0000313" key="8">
    <source>
        <dbReference type="EMBL" id="UZD55802.1"/>
    </source>
</evidence>
<gene>
    <name evidence="8" type="ORF">OMP39_04270</name>
</gene>
<evidence type="ECO:0000256" key="2">
    <source>
        <dbReference type="ARBA" id="ARBA00011006"/>
    </source>
</evidence>
<name>A0ABY6MUW7_9BURK</name>
<organism evidence="8 9">
    <name type="scientific">Caldimonas aquatica</name>
    <dbReference type="NCBI Taxonomy" id="376175"/>
    <lineage>
        <taxon>Bacteria</taxon>
        <taxon>Pseudomonadati</taxon>
        <taxon>Pseudomonadota</taxon>
        <taxon>Betaproteobacteria</taxon>
        <taxon>Burkholderiales</taxon>
        <taxon>Sphaerotilaceae</taxon>
        <taxon>Caldimonas</taxon>
    </lineage>
</organism>
<feature type="transmembrane region" description="Helical" evidence="7">
    <location>
        <begin position="15"/>
        <end position="35"/>
    </location>
</feature>